<evidence type="ECO:0000313" key="1">
    <source>
        <dbReference type="EMBL" id="ABL65326.1"/>
    </source>
</evidence>
<dbReference type="KEGG" id="cph:Cpha266_1294"/>
<sequence>MRYTDFEHIMTPARMGRYLTACGGNTRKAMTMYCKNLQLSQELFTVISCFEIALRNAIDKHYAGTFGNDWLRNAAAPGGIFDNSQCRMTKTTINDAIQKLNHSYTHCKLVAELGFGLWR</sequence>
<proteinExistence type="predicted"/>
<dbReference type="eggNOG" id="ENOG50333S7">
    <property type="taxonomic scope" value="Bacteria"/>
</dbReference>
<reference evidence="1 2" key="1">
    <citation type="submission" date="2006-12" db="EMBL/GenBank/DDBJ databases">
        <title>Complete sequence of Chlorobium phaeobacteroides DSM 266.</title>
        <authorList>
            <consortium name="US DOE Joint Genome Institute"/>
            <person name="Copeland A."/>
            <person name="Lucas S."/>
            <person name="Lapidus A."/>
            <person name="Barry K."/>
            <person name="Detter J.C."/>
            <person name="Glavina del Rio T."/>
            <person name="Hammon N."/>
            <person name="Israni S."/>
            <person name="Pitluck S."/>
            <person name="Goltsman E."/>
            <person name="Schmutz J."/>
            <person name="Larimer F."/>
            <person name="Land M."/>
            <person name="Hauser L."/>
            <person name="Mikhailova N."/>
            <person name="Li T."/>
            <person name="Overmann J."/>
            <person name="Bryant D.A."/>
            <person name="Richardson P."/>
        </authorList>
    </citation>
    <scope>NUCLEOTIDE SEQUENCE [LARGE SCALE GENOMIC DNA]</scope>
    <source>
        <strain evidence="1 2">DSM 266</strain>
    </source>
</reference>
<evidence type="ECO:0000313" key="2">
    <source>
        <dbReference type="Proteomes" id="UP000008701"/>
    </source>
</evidence>
<dbReference type="Proteomes" id="UP000008701">
    <property type="component" value="Chromosome"/>
</dbReference>
<organism evidence="1 2">
    <name type="scientific">Chlorobium phaeobacteroides (strain DSM 266 / SMG 266 / 2430)</name>
    <dbReference type="NCBI Taxonomy" id="290317"/>
    <lineage>
        <taxon>Bacteria</taxon>
        <taxon>Pseudomonadati</taxon>
        <taxon>Chlorobiota</taxon>
        <taxon>Chlorobiia</taxon>
        <taxon>Chlorobiales</taxon>
        <taxon>Chlorobiaceae</taxon>
        <taxon>Chlorobium/Pelodictyon group</taxon>
        <taxon>Chlorobium</taxon>
    </lineage>
</organism>
<keyword evidence="2" id="KW-1185">Reference proteome</keyword>
<dbReference type="RefSeq" id="WP_011745149.1">
    <property type="nucleotide sequence ID" value="NC_008639.1"/>
</dbReference>
<dbReference type="HOGENOM" id="CLU_2057186_0_0_10"/>
<protein>
    <submittedName>
        <fullName evidence="1">Uncharacterized protein</fullName>
    </submittedName>
</protein>
<gene>
    <name evidence="1" type="ordered locus">Cpha266_1294</name>
</gene>
<dbReference type="AlphaFoldDB" id="A1BFZ9"/>
<name>A1BFZ9_CHLPD</name>
<accession>A1BFZ9</accession>
<dbReference type="EMBL" id="CP000492">
    <property type="protein sequence ID" value="ABL65326.1"/>
    <property type="molecule type" value="Genomic_DNA"/>
</dbReference>